<dbReference type="EMBL" id="PXVC01000053">
    <property type="protein sequence ID" value="PSI01049.1"/>
    <property type="molecule type" value="Genomic_DNA"/>
</dbReference>
<dbReference type="AlphaFoldDB" id="A0A2P7ED38"/>
<accession>A0A2P7ED38</accession>
<proteinExistence type="predicted"/>
<dbReference type="Gene3D" id="1.25.40.10">
    <property type="entry name" value="Tetratricopeptide repeat domain"/>
    <property type="match status" value="1"/>
</dbReference>
<name>A0A2P7ED38_9SYNE</name>
<protein>
    <submittedName>
        <fullName evidence="1">Uncharacterized protein</fullName>
    </submittedName>
</protein>
<dbReference type="RefSeq" id="WP_106500484.1">
    <property type="nucleotide sequence ID" value="NZ_PXVC01000053.1"/>
</dbReference>
<sequence>MDVSAGVYMQALSELDLVGLQGLLDCGDDPFSSALSERLSSLMVPIWLSAETPDLQDVIRLREEGHPELSLQKIDQQLRLGEENPWWLENKARALVDLDNAIEAISIWEKLLKFPDVDHLVATANQMLMLYRPLALKPLMDFCDLAKWSPVALDQGIKGELSLLDSVLIELSRLAQAERNYVGLGLADHALMQGFSSPWLWLAKARALAALGKREEARHWFMLLAEDSGDHGISQLALQGLSGLGLPAGEAHSRSD</sequence>
<keyword evidence="2" id="KW-1185">Reference proteome</keyword>
<dbReference type="SUPFAM" id="SSF48452">
    <property type="entry name" value="TPR-like"/>
    <property type="match status" value="1"/>
</dbReference>
<gene>
    <name evidence="1" type="ORF">C7K08_09965</name>
</gene>
<evidence type="ECO:0000313" key="2">
    <source>
        <dbReference type="Proteomes" id="UP000240206"/>
    </source>
</evidence>
<reference evidence="2" key="1">
    <citation type="submission" date="2018-03" db="EMBL/GenBank/DDBJ databases">
        <title>Ecological and genomic features of two cosmopolitan and abundant freshwater picocyanobacteria.</title>
        <authorList>
            <person name="Cabello-Yeves P.J."/>
            <person name="Picazo A."/>
            <person name="Camacho A."/>
            <person name="Callieri C."/>
            <person name="Rosselli R."/>
            <person name="Roda-Garcia J."/>
            <person name="Coutinho F.H."/>
            <person name="Rodriguez-Valera F."/>
        </authorList>
    </citation>
    <scope>NUCLEOTIDE SEQUENCE [LARGE SCALE GENOMIC DNA]</scope>
    <source>
        <strain evidence="2">Tous</strain>
    </source>
</reference>
<dbReference type="Proteomes" id="UP000240206">
    <property type="component" value="Unassembled WGS sequence"/>
</dbReference>
<evidence type="ECO:0000313" key="1">
    <source>
        <dbReference type="EMBL" id="PSI01049.1"/>
    </source>
</evidence>
<organism evidence="1 2">
    <name type="scientific">Synechococcus lacustris str. Tous</name>
    <dbReference type="NCBI Taxonomy" id="1910958"/>
    <lineage>
        <taxon>Bacteria</taxon>
        <taxon>Bacillati</taxon>
        <taxon>Cyanobacteriota</taxon>
        <taxon>Cyanophyceae</taxon>
        <taxon>Synechococcales</taxon>
        <taxon>Synechococcaceae</taxon>
        <taxon>Synechococcus</taxon>
    </lineage>
</organism>
<comment type="caution">
    <text evidence="1">The sequence shown here is derived from an EMBL/GenBank/DDBJ whole genome shotgun (WGS) entry which is preliminary data.</text>
</comment>
<dbReference type="InterPro" id="IPR011990">
    <property type="entry name" value="TPR-like_helical_dom_sf"/>
</dbReference>